<evidence type="ECO:0000259" key="7">
    <source>
        <dbReference type="Pfam" id="PF08240"/>
    </source>
</evidence>
<evidence type="ECO:0000259" key="6">
    <source>
        <dbReference type="Pfam" id="PF00107"/>
    </source>
</evidence>
<evidence type="ECO:0000256" key="2">
    <source>
        <dbReference type="ARBA" id="ARBA00008072"/>
    </source>
</evidence>
<evidence type="ECO:0000256" key="1">
    <source>
        <dbReference type="ARBA" id="ARBA00001947"/>
    </source>
</evidence>
<dbReference type="Gene3D" id="3.90.180.10">
    <property type="entry name" value="Medium-chain alcohol dehydrogenases, catalytic domain"/>
    <property type="match status" value="1"/>
</dbReference>
<dbReference type="SUPFAM" id="SSF50129">
    <property type="entry name" value="GroES-like"/>
    <property type="match status" value="1"/>
</dbReference>
<dbReference type="PROSITE" id="PS00065">
    <property type="entry name" value="D_2_HYDROXYACID_DH_1"/>
    <property type="match status" value="1"/>
</dbReference>
<dbReference type="GO" id="GO:0004022">
    <property type="term" value="F:alcohol dehydrogenase (NAD+) activity"/>
    <property type="evidence" value="ECO:0007669"/>
    <property type="project" value="TreeGrafter"/>
</dbReference>
<keyword evidence="5" id="KW-0560">Oxidoreductase</keyword>
<evidence type="ECO:0000256" key="5">
    <source>
        <dbReference type="ARBA" id="ARBA00023002"/>
    </source>
</evidence>
<protein>
    <submittedName>
        <fullName evidence="8">Related to Zn-dependent alcohol dehydrogenases</fullName>
    </submittedName>
</protein>
<accession>A0A2N8UE18</accession>
<sequence length="363" mass="39222">MTASSTSSIIAPDVPQTMKALCIEAFNAEPPYVMRDDVRVPEPGPNDVLIRIATAGYRHTEMMVARGEFASKARQPLPLIPSHEPTGVVVALGATAATHAAGGESEPLKLGKRGTPRYCAQQDMVGVTSDGAFAEYMLAEYRSCVVLPESLAFDSAAPLFCAGATVYQAIVQCELQRGKTLAIVGAGALGHLGVQFAKCLGYRVWLFDARDAPLEICRRLPYPPDKAINSGNVDGHDVEAVEQFVEAQLGGTRADATIMCTDVVPAYEFGLAITKTHGLFMVVGQPAEPIPIHYNHLIFRDITVKGSLLSDATTTKAMCELVAKHRIHVKTVAYRLDEVDKMRDDYAKPEHQGKMVVRVNGDL</sequence>
<dbReference type="InterPro" id="IPR029752">
    <property type="entry name" value="D-isomer_DH_CS1"/>
</dbReference>
<name>A0A2N8UE18_9BASI</name>
<keyword evidence="3" id="KW-0479">Metal-binding</keyword>
<dbReference type="InterPro" id="IPR011032">
    <property type="entry name" value="GroES-like_sf"/>
</dbReference>
<dbReference type="InterPro" id="IPR036291">
    <property type="entry name" value="NAD(P)-bd_dom_sf"/>
</dbReference>
<dbReference type="InterPro" id="IPR013149">
    <property type="entry name" value="ADH-like_C"/>
</dbReference>
<evidence type="ECO:0000256" key="3">
    <source>
        <dbReference type="ARBA" id="ARBA00022723"/>
    </source>
</evidence>
<feature type="domain" description="Alcohol dehydrogenase-like C-terminal" evidence="6">
    <location>
        <begin position="188"/>
        <end position="323"/>
    </location>
</feature>
<organism evidence="8 9">
    <name type="scientific">Sporisorium reilianum f. sp. reilianum</name>
    <dbReference type="NCBI Taxonomy" id="72559"/>
    <lineage>
        <taxon>Eukaryota</taxon>
        <taxon>Fungi</taxon>
        <taxon>Dikarya</taxon>
        <taxon>Basidiomycota</taxon>
        <taxon>Ustilaginomycotina</taxon>
        <taxon>Ustilaginomycetes</taxon>
        <taxon>Ustilaginales</taxon>
        <taxon>Ustilaginaceae</taxon>
        <taxon>Sporisorium</taxon>
    </lineage>
</organism>
<dbReference type="Pfam" id="PF00107">
    <property type="entry name" value="ADH_zinc_N"/>
    <property type="match status" value="1"/>
</dbReference>
<reference evidence="8 9" key="1">
    <citation type="submission" date="2017-02" db="EMBL/GenBank/DDBJ databases">
        <authorList>
            <person name="Peterson S.W."/>
        </authorList>
    </citation>
    <scope>NUCLEOTIDE SEQUENCE [LARGE SCALE GENOMIC DNA]</scope>
    <source>
        <strain evidence="8 9">SRS1_H2-8</strain>
    </source>
</reference>
<dbReference type="EMBL" id="LT795059">
    <property type="protein sequence ID" value="SJX62992.1"/>
    <property type="molecule type" value="Genomic_DNA"/>
</dbReference>
<dbReference type="SUPFAM" id="SSF51735">
    <property type="entry name" value="NAD(P)-binding Rossmann-fold domains"/>
    <property type="match status" value="1"/>
</dbReference>
<dbReference type="AlphaFoldDB" id="A0A2N8UE18"/>
<proteinExistence type="inferred from homology"/>
<comment type="cofactor">
    <cofactor evidence="1">
        <name>Zn(2+)</name>
        <dbReference type="ChEBI" id="CHEBI:29105"/>
    </cofactor>
</comment>
<evidence type="ECO:0000256" key="4">
    <source>
        <dbReference type="ARBA" id="ARBA00022833"/>
    </source>
</evidence>
<dbReference type="InterPro" id="IPR013154">
    <property type="entry name" value="ADH-like_N"/>
</dbReference>
<gene>
    <name evidence="8" type="ORF">SRS1_13815</name>
</gene>
<feature type="domain" description="Alcohol dehydrogenase-like N-terminal" evidence="7">
    <location>
        <begin position="44"/>
        <end position="149"/>
    </location>
</feature>
<evidence type="ECO:0000313" key="8">
    <source>
        <dbReference type="EMBL" id="SJX62992.1"/>
    </source>
</evidence>
<dbReference type="Proteomes" id="UP000239563">
    <property type="component" value="Chromosome VI"/>
</dbReference>
<dbReference type="GO" id="GO:0046872">
    <property type="term" value="F:metal ion binding"/>
    <property type="evidence" value="ECO:0007669"/>
    <property type="project" value="UniProtKB-KW"/>
</dbReference>
<dbReference type="GO" id="GO:0005737">
    <property type="term" value="C:cytoplasm"/>
    <property type="evidence" value="ECO:0007669"/>
    <property type="project" value="TreeGrafter"/>
</dbReference>
<comment type="similarity">
    <text evidence="2">Belongs to the zinc-containing alcohol dehydrogenase family.</text>
</comment>
<evidence type="ECO:0000313" key="9">
    <source>
        <dbReference type="Proteomes" id="UP000239563"/>
    </source>
</evidence>
<dbReference type="Gene3D" id="3.40.50.720">
    <property type="entry name" value="NAD(P)-binding Rossmann-like Domain"/>
    <property type="match status" value="1"/>
</dbReference>
<dbReference type="PANTHER" id="PTHR42940:SF8">
    <property type="entry name" value="VACUOLAR PROTEIN SORTING-ASSOCIATED PROTEIN 11"/>
    <property type="match status" value="1"/>
</dbReference>
<dbReference type="PANTHER" id="PTHR42940">
    <property type="entry name" value="ALCOHOL DEHYDROGENASE 1-RELATED"/>
    <property type="match status" value="1"/>
</dbReference>
<dbReference type="Pfam" id="PF08240">
    <property type="entry name" value="ADH_N"/>
    <property type="match status" value="1"/>
</dbReference>
<keyword evidence="4" id="KW-0862">Zinc</keyword>